<keyword evidence="3" id="KW-1185">Reference proteome</keyword>
<evidence type="ECO:0000313" key="3">
    <source>
        <dbReference type="Proteomes" id="UP000199072"/>
    </source>
</evidence>
<proteinExistence type="predicted"/>
<protein>
    <submittedName>
        <fullName evidence="2">Uncharacterized protein</fullName>
    </submittedName>
</protein>
<evidence type="ECO:0000256" key="1">
    <source>
        <dbReference type="SAM" id="SignalP"/>
    </source>
</evidence>
<reference evidence="2 3" key="1">
    <citation type="submission" date="2016-10" db="EMBL/GenBank/DDBJ databases">
        <authorList>
            <person name="de Groot N.N."/>
        </authorList>
    </citation>
    <scope>NUCLEOTIDE SEQUENCE [LARGE SCALE GENOMIC DNA]</scope>
    <source>
        <strain evidence="2 3">47C3B</strain>
    </source>
</reference>
<dbReference type="RefSeq" id="WP_091152974.1">
    <property type="nucleotide sequence ID" value="NZ_FNAI01000012.1"/>
</dbReference>
<keyword evidence="1" id="KW-0732">Signal</keyword>
<dbReference type="EMBL" id="FNAI01000012">
    <property type="protein sequence ID" value="SDF07688.1"/>
    <property type="molecule type" value="Genomic_DNA"/>
</dbReference>
<feature type="signal peptide" evidence="1">
    <location>
        <begin position="1"/>
        <end position="21"/>
    </location>
</feature>
<sequence>MRGIKIILVCVFATICKSAFPQNNNSVLLKWKLKPNEVLSYKTVMEQIDTANQNGFNITGFMKSLGMDSAINAADAQKILDQLKSITNRSNLITQLSEKSKGLIDVTTTAKADESKSDTNSKSNEMLQILNKMNGGVMLRGKISENGTIESFYTKADQKNILAMFFELPGRSIKQGDTWSLSVNLLTADQNFKCDSSSKKNVVTALKIENKGGEHLVTLKYDIAEYINGDFISPVSQGPIKTTMRMTFQALAVFSIEKGKWVTYEGLGTMVSSGIMTSNFKTKYSLSEIK</sequence>
<organism evidence="2 3">
    <name type="scientific">Mucilaginibacter pineti</name>
    <dbReference type="NCBI Taxonomy" id="1391627"/>
    <lineage>
        <taxon>Bacteria</taxon>
        <taxon>Pseudomonadati</taxon>
        <taxon>Bacteroidota</taxon>
        <taxon>Sphingobacteriia</taxon>
        <taxon>Sphingobacteriales</taxon>
        <taxon>Sphingobacteriaceae</taxon>
        <taxon>Mucilaginibacter</taxon>
    </lineage>
</organism>
<gene>
    <name evidence="2" type="ORF">SAMN05216464_112151</name>
</gene>
<feature type="chain" id="PRO_5011512013" evidence="1">
    <location>
        <begin position="22"/>
        <end position="290"/>
    </location>
</feature>
<dbReference type="OrthoDB" id="792860at2"/>
<evidence type="ECO:0000313" key="2">
    <source>
        <dbReference type="EMBL" id="SDF07688.1"/>
    </source>
</evidence>
<dbReference type="AlphaFoldDB" id="A0A1G7I521"/>
<dbReference type="Proteomes" id="UP000199072">
    <property type="component" value="Unassembled WGS sequence"/>
</dbReference>
<name>A0A1G7I521_9SPHI</name>
<accession>A0A1G7I521</accession>